<feature type="binding site" evidence="7 10">
    <location>
        <position position="337"/>
    </location>
    <ligand>
        <name>Mg(2+)</name>
        <dbReference type="ChEBI" id="CHEBI:18420"/>
    </ligand>
</feature>
<comment type="function">
    <text evidence="7">Catalyzes the formation of phosphoribosylamine from phosphoribosylpyrophosphate (PRPP) and glutamine.</text>
</comment>
<name>A0A0M6WGS2_9FIRM</name>
<feature type="binding site" evidence="7 11">
    <location>
        <position position="436"/>
    </location>
    <ligand>
        <name>[4Fe-4S] cluster</name>
        <dbReference type="ChEBI" id="CHEBI:49883"/>
    </ligand>
</feature>
<evidence type="ECO:0000313" key="13">
    <source>
        <dbReference type="EMBL" id="CRL35689.1"/>
    </source>
</evidence>
<dbReference type="AlphaFoldDB" id="A0A0M6WGS2"/>
<keyword evidence="6 7" id="KW-0315">Glutamine amidotransferase</keyword>
<dbReference type="PROSITE" id="PS51278">
    <property type="entry name" value="GATASE_TYPE_2"/>
    <property type="match status" value="1"/>
</dbReference>
<dbReference type="PANTHER" id="PTHR11907">
    <property type="entry name" value="AMIDOPHOSPHORIBOSYLTRANSFERASE"/>
    <property type="match status" value="1"/>
</dbReference>
<feature type="binding site" evidence="7 11">
    <location>
        <position position="485"/>
    </location>
    <ligand>
        <name>[4Fe-4S] cluster</name>
        <dbReference type="ChEBI" id="CHEBI:49883"/>
    </ligand>
</feature>
<dbReference type="SUPFAM" id="SSF53271">
    <property type="entry name" value="PRTase-like"/>
    <property type="match status" value="1"/>
</dbReference>
<dbReference type="GO" id="GO:0000287">
    <property type="term" value="F:magnesium ion binding"/>
    <property type="evidence" value="ECO:0007669"/>
    <property type="project" value="UniProtKB-UniRule"/>
</dbReference>
<reference evidence="14" key="1">
    <citation type="submission" date="2015-05" db="EMBL/GenBank/DDBJ databases">
        <authorList>
            <consortium name="Pathogen Informatics"/>
        </authorList>
    </citation>
    <scope>NUCLEOTIDE SEQUENCE [LARGE SCALE GENOMIC DNA]</scope>
    <source>
        <strain evidence="14">T1-815</strain>
    </source>
</reference>
<dbReference type="EC" id="2.4.2.14" evidence="7"/>
<comment type="catalytic activity">
    <reaction evidence="7 8">
        <text>5-phospho-beta-D-ribosylamine + L-glutamate + diphosphate = 5-phospho-alpha-D-ribose 1-diphosphate + L-glutamine + H2O</text>
        <dbReference type="Rhea" id="RHEA:14905"/>
        <dbReference type="ChEBI" id="CHEBI:15377"/>
        <dbReference type="ChEBI" id="CHEBI:29985"/>
        <dbReference type="ChEBI" id="CHEBI:33019"/>
        <dbReference type="ChEBI" id="CHEBI:58017"/>
        <dbReference type="ChEBI" id="CHEBI:58359"/>
        <dbReference type="ChEBI" id="CHEBI:58681"/>
        <dbReference type="EC" id="2.4.2.14"/>
    </reaction>
</comment>
<keyword evidence="7 10" id="KW-0479">Metal-binding</keyword>
<dbReference type="EMBL" id="CVRQ01000014">
    <property type="protein sequence ID" value="CRL35689.1"/>
    <property type="molecule type" value="Genomic_DNA"/>
</dbReference>
<dbReference type="InterPro" id="IPR005854">
    <property type="entry name" value="PurF"/>
</dbReference>
<evidence type="ECO:0000256" key="2">
    <source>
        <dbReference type="ARBA" id="ARBA00010138"/>
    </source>
</evidence>
<keyword evidence="7 11" id="KW-0408">Iron</keyword>
<dbReference type="InterPro" id="IPR035584">
    <property type="entry name" value="PurF_N"/>
</dbReference>
<evidence type="ECO:0000256" key="5">
    <source>
        <dbReference type="ARBA" id="ARBA00022755"/>
    </source>
</evidence>
<dbReference type="Gene3D" id="3.40.50.2020">
    <property type="match status" value="1"/>
</dbReference>
<dbReference type="NCBIfam" id="TIGR01134">
    <property type="entry name" value="purF"/>
    <property type="match status" value="1"/>
</dbReference>
<evidence type="ECO:0000256" key="4">
    <source>
        <dbReference type="ARBA" id="ARBA00022679"/>
    </source>
</evidence>
<dbReference type="UniPathway" id="UPA00074">
    <property type="reaction ID" value="UER00124"/>
</dbReference>
<dbReference type="GO" id="GO:0051539">
    <property type="term" value="F:4 iron, 4 sulfur cluster binding"/>
    <property type="evidence" value="ECO:0007669"/>
    <property type="project" value="UniProtKB-KW"/>
</dbReference>
<comment type="pathway">
    <text evidence="1 7 8">Purine metabolism; IMP biosynthesis via de novo pathway; N(1)-(5-phospho-D-ribosyl)glycinamide from 5-phospho-alpha-D-ribose 1-diphosphate: step 1/2.</text>
</comment>
<comment type="cofactor">
    <cofactor evidence="7 10">
        <name>Mg(2+)</name>
        <dbReference type="ChEBI" id="CHEBI:18420"/>
    </cofactor>
    <text evidence="7 10">Binds 1 Mg(2+) ion per subunit.</text>
</comment>
<dbReference type="InterPro" id="IPR029055">
    <property type="entry name" value="Ntn_hydrolases_N"/>
</dbReference>
<keyword evidence="7 10" id="KW-0460">Magnesium</keyword>
<feature type="binding site" evidence="7 11">
    <location>
        <position position="488"/>
    </location>
    <ligand>
        <name>[4Fe-4S] cluster</name>
        <dbReference type="ChEBI" id="CHEBI:49883"/>
    </ligand>
</feature>
<proteinExistence type="inferred from homology"/>
<gene>
    <name evidence="7" type="primary">purF</name>
    <name evidence="13" type="ORF">T1815_11651</name>
</gene>
<dbReference type="GO" id="GO:0009113">
    <property type="term" value="P:purine nucleobase biosynthetic process"/>
    <property type="evidence" value="ECO:0007669"/>
    <property type="project" value="UniProtKB-UniRule"/>
</dbReference>
<protein>
    <recommendedName>
        <fullName evidence="7">Amidophosphoribosyltransferase</fullName>
        <shortName evidence="7">ATase</shortName>
        <ecNumber evidence="7">2.4.2.14</ecNumber>
    </recommendedName>
    <alternativeName>
        <fullName evidence="7">Glutamine phosphoribosylpyrophosphate amidotransferase</fullName>
        <shortName evidence="7">GPATase</shortName>
    </alternativeName>
</protein>
<evidence type="ECO:0000256" key="10">
    <source>
        <dbReference type="PIRSR" id="PIRSR000485-2"/>
    </source>
</evidence>
<dbReference type="InterPro" id="IPR000836">
    <property type="entry name" value="PRTase_dom"/>
</dbReference>
<keyword evidence="3 7" id="KW-0328">Glycosyltransferase</keyword>
<dbReference type="InterPro" id="IPR017932">
    <property type="entry name" value="GATase_2_dom"/>
</dbReference>
<dbReference type="GO" id="GO:0006189">
    <property type="term" value="P:'de novo' IMP biosynthetic process"/>
    <property type="evidence" value="ECO:0007669"/>
    <property type="project" value="UniProtKB-UniRule"/>
</dbReference>
<dbReference type="SUPFAM" id="SSF56235">
    <property type="entry name" value="N-terminal nucleophile aminohydrolases (Ntn hydrolases)"/>
    <property type="match status" value="1"/>
</dbReference>
<dbReference type="HAMAP" id="MF_01931">
    <property type="entry name" value="PurF"/>
    <property type="match status" value="1"/>
</dbReference>
<evidence type="ECO:0000256" key="3">
    <source>
        <dbReference type="ARBA" id="ARBA00022676"/>
    </source>
</evidence>
<keyword evidence="14" id="KW-1185">Reference proteome</keyword>
<dbReference type="Gene3D" id="3.60.20.10">
    <property type="entry name" value="Glutamine Phosphoribosylpyrophosphate, subunit 1, domain 1"/>
    <property type="match status" value="1"/>
</dbReference>
<evidence type="ECO:0000256" key="8">
    <source>
        <dbReference type="PIRNR" id="PIRNR000485"/>
    </source>
</evidence>
<evidence type="ECO:0000313" key="14">
    <source>
        <dbReference type="Proteomes" id="UP000049472"/>
    </source>
</evidence>
<organism evidence="13 14">
    <name type="scientific">Agathobacter rectalis</name>
    <dbReference type="NCBI Taxonomy" id="39491"/>
    <lineage>
        <taxon>Bacteria</taxon>
        <taxon>Bacillati</taxon>
        <taxon>Bacillota</taxon>
        <taxon>Clostridia</taxon>
        <taxon>Lachnospirales</taxon>
        <taxon>Lachnospiraceae</taxon>
        <taxon>Agathobacter</taxon>
    </lineage>
</organism>
<evidence type="ECO:0000256" key="7">
    <source>
        <dbReference type="HAMAP-Rule" id="MF_01931"/>
    </source>
</evidence>
<evidence type="ECO:0000256" key="11">
    <source>
        <dbReference type="PIRSR" id="PIRSR000485-3"/>
    </source>
</evidence>
<keyword evidence="7" id="KW-0004">4Fe-4S</keyword>
<accession>A0A0M6WGS2</accession>
<dbReference type="Pfam" id="PF13537">
    <property type="entry name" value="GATase_7"/>
    <property type="match status" value="1"/>
</dbReference>
<feature type="active site" description="Nucleophile" evidence="7 9">
    <location>
        <position position="45"/>
    </location>
</feature>
<feature type="binding site" evidence="7 10">
    <location>
        <position position="399"/>
    </location>
    <ligand>
        <name>Mg(2+)</name>
        <dbReference type="ChEBI" id="CHEBI:18420"/>
    </ligand>
</feature>
<evidence type="ECO:0000259" key="12">
    <source>
        <dbReference type="PROSITE" id="PS51278"/>
    </source>
</evidence>
<evidence type="ECO:0000256" key="1">
    <source>
        <dbReference type="ARBA" id="ARBA00005209"/>
    </source>
</evidence>
<dbReference type="PIRSF" id="PIRSF000485">
    <property type="entry name" value="Amd_phspho_trans"/>
    <property type="match status" value="1"/>
</dbReference>
<evidence type="ECO:0000256" key="6">
    <source>
        <dbReference type="ARBA" id="ARBA00022962"/>
    </source>
</evidence>
<keyword evidence="5 7" id="KW-0658">Purine biosynthesis</keyword>
<dbReference type="CDD" id="cd06223">
    <property type="entry name" value="PRTases_typeI"/>
    <property type="match status" value="1"/>
</dbReference>
<feature type="binding site" evidence="7 11">
    <location>
        <position position="290"/>
    </location>
    <ligand>
        <name>[4Fe-4S] cluster</name>
        <dbReference type="ChEBI" id="CHEBI:49883"/>
    </ligand>
</feature>
<sequence>MNQDNNINQYINTCIDTKSHTGTKLKRCSDIDEHNHVFDELHEECGVFGMYDFDGGDVSSTIYYGLFALQHRGQESCGIAVSDTHGPKGKVTTHKGMGLVNEVFTPDILEPMKGDIGVGHVRYSTAGSSTRENAQPLVLNYVKGTLAMAHNGNLINAKELRKELEYTGAIFQTTIDSEVIAYHIARERLNSKTAEEAVRRACQKLKGAYALVVESPRKLIAARDPFGFKPLCIGKRDNAYIVTSETCALDTIGAEFVRDVEPGEVITITPEKGIESDMTMALAPEKQARCVFEYIYFARPDSHIDGVSVYGSRIKAGRFLAMDSPVEADIVTGVPESGNAAALGYSLESGIPYGTAFVKNGYVGRTFIKPKQSSRESSVQIKLNVLKEAVKGKRVVMIDDSIVRGTTSDRIVRMLREAGATEVHVRISSPPFLWPCYFGTDIPAREQLIAYNRTIEDIRQIIGADSLGYLGIDRLHEMVEGLPICMGCFTGKYPMEPPKDDIRGEYFDKEIDLERKMLNR</sequence>
<dbReference type="InterPro" id="IPR029057">
    <property type="entry name" value="PRTase-like"/>
</dbReference>
<comment type="similarity">
    <text evidence="2 7 8">In the C-terminal section; belongs to the purine/pyrimidine phosphoribosyltransferase family.</text>
</comment>
<dbReference type="CDD" id="cd00715">
    <property type="entry name" value="GPATase_N"/>
    <property type="match status" value="1"/>
</dbReference>
<dbReference type="Proteomes" id="UP000049472">
    <property type="component" value="Unassembled WGS sequence"/>
</dbReference>
<comment type="cofactor">
    <cofactor evidence="7 11">
        <name>[4Fe-4S] cluster</name>
        <dbReference type="ChEBI" id="CHEBI:49883"/>
    </cofactor>
    <text evidence="7 11">Binds 1 [4Fe-4S] cluster per subunit.</text>
</comment>
<dbReference type="GO" id="GO:0004044">
    <property type="term" value="F:amidophosphoribosyltransferase activity"/>
    <property type="evidence" value="ECO:0007669"/>
    <property type="project" value="UniProtKB-UniRule"/>
</dbReference>
<feature type="binding site" evidence="7 10">
    <location>
        <position position="400"/>
    </location>
    <ligand>
        <name>Mg(2+)</name>
        <dbReference type="ChEBI" id="CHEBI:18420"/>
    </ligand>
</feature>
<keyword evidence="7 11" id="KW-0411">Iron-sulfur</keyword>
<evidence type="ECO:0000256" key="9">
    <source>
        <dbReference type="PIRSR" id="PIRSR000485-1"/>
    </source>
</evidence>
<feature type="domain" description="Glutamine amidotransferase type-2" evidence="12">
    <location>
        <begin position="45"/>
        <end position="271"/>
    </location>
</feature>
<keyword evidence="4 7" id="KW-0808">Transferase</keyword>
<dbReference type="RefSeq" id="WP_306768966.1">
    <property type="nucleotide sequence ID" value="NZ_CVRQ01000014.1"/>
</dbReference>